<evidence type="ECO:0000256" key="1">
    <source>
        <dbReference type="SAM" id="Phobius"/>
    </source>
</evidence>
<name>A0A0H4JCR4_9PROT</name>
<protein>
    <recommendedName>
        <fullName evidence="4">DUF2721 domain-containing protein</fullName>
    </recommendedName>
</protein>
<keyword evidence="1" id="KW-0472">Membrane</keyword>
<dbReference type="AlphaFoldDB" id="A0A0H4JCR4"/>
<sequence>MNPLMEVASAIQLAVAPAFLLTAIGATLTVMTNRLARIIDRFRVLNEGRAKLSNDDLLELNMLRLRAKWTHWAIALTTLSALLTCIVIASIFIGTEIQFNFDQFIAFLFIGAMSALIFGLISFTREVTLSKNVVKQ</sequence>
<dbReference type="EMBL" id="CP011002">
    <property type="protein sequence ID" value="AKO66277.1"/>
    <property type="molecule type" value="Genomic_DNA"/>
</dbReference>
<evidence type="ECO:0000313" key="3">
    <source>
        <dbReference type="Proteomes" id="UP000066549"/>
    </source>
</evidence>
<keyword evidence="1" id="KW-1133">Transmembrane helix</keyword>
<keyword evidence="3" id="KW-1185">Reference proteome</keyword>
<feature type="transmembrane region" description="Helical" evidence="1">
    <location>
        <begin position="12"/>
        <end position="31"/>
    </location>
</feature>
<gene>
    <name evidence="2" type="ORF">VI33_06330</name>
</gene>
<proteinExistence type="predicted"/>
<organism evidence="2 3">
    <name type="scientific">Methylophilales bacterium MBRS-H7</name>
    <dbReference type="NCBI Taxonomy" id="1623450"/>
    <lineage>
        <taxon>Bacteria</taxon>
        <taxon>Pseudomonadati</taxon>
        <taxon>Pseudomonadota</taxon>
        <taxon>Betaproteobacteria</taxon>
        <taxon>Nitrosomonadales</taxon>
        <taxon>OM43 clade</taxon>
    </lineage>
</organism>
<feature type="transmembrane region" description="Helical" evidence="1">
    <location>
        <begin position="104"/>
        <end position="123"/>
    </location>
</feature>
<keyword evidence="1" id="KW-0812">Transmembrane</keyword>
<evidence type="ECO:0008006" key="4">
    <source>
        <dbReference type="Google" id="ProtNLM"/>
    </source>
</evidence>
<feature type="transmembrane region" description="Helical" evidence="1">
    <location>
        <begin position="72"/>
        <end position="92"/>
    </location>
</feature>
<dbReference type="Pfam" id="PF11026">
    <property type="entry name" value="DUF2721"/>
    <property type="match status" value="1"/>
</dbReference>
<reference evidence="2 3" key="1">
    <citation type="submission" date="2015-03" db="EMBL/GenBank/DDBJ databases">
        <title>Comparative analysis of the OM43 clade including a novel species from Red Sea uncovers genomic and metabolic diversity among marine methylotrophs.</title>
        <authorList>
            <person name="Jimenez-Infante F."/>
            <person name="Ngugi D.K."/>
            <person name="Vinu M."/>
            <person name="Alam I."/>
            <person name="Kamau A."/>
            <person name="Blom J."/>
            <person name="Bajic V.B."/>
            <person name="Stingl U."/>
        </authorList>
    </citation>
    <scope>NUCLEOTIDE SEQUENCE [LARGE SCALE GENOMIC DNA]</scope>
    <source>
        <strain evidence="2 3">MBRSH7</strain>
    </source>
</reference>
<evidence type="ECO:0000313" key="2">
    <source>
        <dbReference type="EMBL" id="AKO66277.1"/>
    </source>
</evidence>
<dbReference type="PATRIC" id="fig|1623450.3.peg.1265"/>
<accession>A0A0H4JCR4</accession>
<dbReference type="InterPro" id="IPR021279">
    <property type="entry name" value="DUF2721"/>
</dbReference>
<dbReference type="Proteomes" id="UP000066549">
    <property type="component" value="Chromosome"/>
</dbReference>